<evidence type="ECO:0000313" key="4">
    <source>
        <dbReference type="Proteomes" id="UP000604825"/>
    </source>
</evidence>
<evidence type="ECO:0000313" key="3">
    <source>
        <dbReference type="EMBL" id="CAD6337632.1"/>
    </source>
</evidence>
<feature type="region of interest" description="Disordered" evidence="1">
    <location>
        <begin position="1"/>
        <end position="44"/>
    </location>
</feature>
<feature type="domain" description="VQ" evidence="2">
    <location>
        <begin position="54"/>
        <end position="74"/>
    </location>
</feature>
<protein>
    <recommendedName>
        <fullName evidence="2">VQ domain-containing protein</fullName>
    </recommendedName>
</protein>
<dbReference type="InterPro" id="IPR039608">
    <property type="entry name" value="VQ_1/10"/>
</dbReference>
<organism evidence="3 4">
    <name type="scientific">Miscanthus lutarioriparius</name>
    <dbReference type="NCBI Taxonomy" id="422564"/>
    <lineage>
        <taxon>Eukaryota</taxon>
        <taxon>Viridiplantae</taxon>
        <taxon>Streptophyta</taxon>
        <taxon>Embryophyta</taxon>
        <taxon>Tracheophyta</taxon>
        <taxon>Spermatophyta</taxon>
        <taxon>Magnoliopsida</taxon>
        <taxon>Liliopsida</taxon>
        <taxon>Poales</taxon>
        <taxon>Poaceae</taxon>
        <taxon>PACMAD clade</taxon>
        <taxon>Panicoideae</taxon>
        <taxon>Andropogonodae</taxon>
        <taxon>Andropogoneae</taxon>
        <taxon>Saccharinae</taxon>
        <taxon>Miscanthus</taxon>
    </lineage>
</organism>
<sequence length="143" mass="14402">MEGQPRSGGGGASWGPPPPVAPAEATRRAAGGPRLTTTHQRQQVKVKHIVTREVSTDVANFKDVVQRLTGKDSAAARAAVVAAGSDGTSCWSGGTKVVAAGRGATTTIGVASGAVMFEDNVAGATPMFLSEEDTRGDGGGVRD</sequence>
<dbReference type="InterPro" id="IPR008889">
    <property type="entry name" value="VQ"/>
</dbReference>
<name>A0A811S8I7_9POAL</name>
<keyword evidence="4" id="KW-1185">Reference proteome</keyword>
<reference evidence="3" key="1">
    <citation type="submission" date="2020-10" db="EMBL/GenBank/DDBJ databases">
        <authorList>
            <person name="Han B."/>
            <person name="Lu T."/>
            <person name="Zhao Q."/>
            <person name="Huang X."/>
            <person name="Zhao Y."/>
        </authorList>
    </citation>
    <scope>NUCLEOTIDE SEQUENCE</scope>
</reference>
<dbReference type="OrthoDB" id="691083at2759"/>
<dbReference type="EMBL" id="CAJGYO010000018">
    <property type="protein sequence ID" value="CAD6337632.1"/>
    <property type="molecule type" value="Genomic_DNA"/>
</dbReference>
<gene>
    <name evidence="3" type="ORF">NCGR_LOCUS61730</name>
</gene>
<dbReference type="PANTHER" id="PTHR34777">
    <property type="entry name" value="VQ MOTIF-CONTAINING PROTEIN 10"/>
    <property type="match status" value="1"/>
</dbReference>
<evidence type="ECO:0000256" key="1">
    <source>
        <dbReference type="SAM" id="MobiDB-lite"/>
    </source>
</evidence>
<dbReference type="Pfam" id="PF05678">
    <property type="entry name" value="VQ"/>
    <property type="match status" value="1"/>
</dbReference>
<accession>A0A811S8I7</accession>
<feature type="compositionally biased region" description="Low complexity" evidence="1">
    <location>
        <begin position="22"/>
        <end position="34"/>
    </location>
</feature>
<evidence type="ECO:0000259" key="2">
    <source>
        <dbReference type="Pfam" id="PF05678"/>
    </source>
</evidence>
<comment type="caution">
    <text evidence="3">The sequence shown here is derived from an EMBL/GenBank/DDBJ whole genome shotgun (WGS) entry which is preliminary data.</text>
</comment>
<dbReference type="PANTHER" id="PTHR34777:SF14">
    <property type="entry name" value="VQ DOMAIN-CONTAINING PROTEIN"/>
    <property type="match status" value="1"/>
</dbReference>
<proteinExistence type="predicted"/>
<feature type="compositionally biased region" description="Gly residues" evidence="1">
    <location>
        <begin position="1"/>
        <end position="13"/>
    </location>
</feature>
<dbReference type="AlphaFoldDB" id="A0A811S8I7"/>
<dbReference type="Proteomes" id="UP000604825">
    <property type="component" value="Unassembled WGS sequence"/>
</dbReference>